<accession>C7QBM0</accession>
<name>C7QBM0_CATAD</name>
<proteinExistence type="predicted"/>
<dbReference type="KEGG" id="cai:Caci_1676"/>
<evidence type="ECO:0000313" key="2">
    <source>
        <dbReference type="EMBL" id="ACU70597.1"/>
    </source>
</evidence>
<evidence type="ECO:0000313" key="3">
    <source>
        <dbReference type="Proteomes" id="UP000000851"/>
    </source>
</evidence>
<dbReference type="HOGENOM" id="CLU_2970978_0_0_11"/>
<evidence type="ECO:0000256" key="1">
    <source>
        <dbReference type="SAM" id="MobiDB-lite"/>
    </source>
</evidence>
<sequence>MSAQPRVEPSRIPQSQDTERVRSFGGNRSIRAFVNSIGPIHTGHWFLNTHPRRGAAMG</sequence>
<organism evidence="2 3">
    <name type="scientific">Catenulispora acidiphila (strain DSM 44928 / JCM 14897 / NBRC 102108 / NRRL B-24433 / ID139908)</name>
    <dbReference type="NCBI Taxonomy" id="479433"/>
    <lineage>
        <taxon>Bacteria</taxon>
        <taxon>Bacillati</taxon>
        <taxon>Actinomycetota</taxon>
        <taxon>Actinomycetes</taxon>
        <taxon>Catenulisporales</taxon>
        <taxon>Catenulisporaceae</taxon>
        <taxon>Catenulispora</taxon>
    </lineage>
</organism>
<dbReference type="AlphaFoldDB" id="C7QBM0"/>
<dbReference type="Proteomes" id="UP000000851">
    <property type="component" value="Chromosome"/>
</dbReference>
<reference evidence="2 3" key="1">
    <citation type="journal article" date="2009" name="Stand. Genomic Sci.">
        <title>Complete genome sequence of Catenulispora acidiphila type strain (ID 139908).</title>
        <authorList>
            <person name="Copeland A."/>
            <person name="Lapidus A."/>
            <person name="Glavina Del Rio T."/>
            <person name="Nolan M."/>
            <person name="Lucas S."/>
            <person name="Chen F."/>
            <person name="Tice H."/>
            <person name="Cheng J.F."/>
            <person name="Bruce D."/>
            <person name="Goodwin L."/>
            <person name="Pitluck S."/>
            <person name="Mikhailova N."/>
            <person name="Pati A."/>
            <person name="Ivanova N."/>
            <person name="Mavromatis K."/>
            <person name="Chen A."/>
            <person name="Palaniappan K."/>
            <person name="Chain P."/>
            <person name="Land M."/>
            <person name="Hauser L."/>
            <person name="Chang Y.J."/>
            <person name="Jeffries C.D."/>
            <person name="Chertkov O."/>
            <person name="Brettin T."/>
            <person name="Detter J.C."/>
            <person name="Han C."/>
            <person name="Ali Z."/>
            <person name="Tindall B.J."/>
            <person name="Goker M."/>
            <person name="Bristow J."/>
            <person name="Eisen J.A."/>
            <person name="Markowitz V."/>
            <person name="Hugenholtz P."/>
            <person name="Kyrpides N.C."/>
            <person name="Klenk H.P."/>
        </authorList>
    </citation>
    <scope>NUCLEOTIDE SEQUENCE [LARGE SCALE GENOMIC DNA]</scope>
    <source>
        <strain evidence="3">DSM 44928 / JCM 14897 / NBRC 102108 / NRRL B-24433 / ID139908</strain>
    </source>
</reference>
<protein>
    <submittedName>
        <fullName evidence="2">Uncharacterized protein</fullName>
    </submittedName>
</protein>
<dbReference type="EMBL" id="CP001700">
    <property type="protein sequence ID" value="ACU70597.1"/>
    <property type="molecule type" value="Genomic_DNA"/>
</dbReference>
<dbReference type="STRING" id="479433.Caci_1676"/>
<dbReference type="InParanoid" id="C7QBM0"/>
<keyword evidence="3" id="KW-1185">Reference proteome</keyword>
<feature type="region of interest" description="Disordered" evidence="1">
    <location>
        <begin position="1"/>
        <end position="27"/>
    </location>
</feature>
<gene>
    <name evidence="2" type="ordered locus">Caci_1676</name>
</gene>